<dbReference type="AlphaFoldDB" id="A0A6G0P8K6"/>
<reference evidence="2 3" key="1">
    <citation type="submission" date="2018-09" db="EMBL/GenBank/DDBJ databases">
        <title>Genomic investigation of the strawberry pathogen Phytophthora fragariae indicates pathogenicity is determined by transcriptional variation in three key races.</title>
        <authorList>
            <person name="Adams T.M."/>
            <person name="Armitage A.D."/>
            <person name="Sobczyk M.K."/>
            <person name="Bates H.J."/>
            <person name="Dunwell J.M."/>
            <person name="Nellist C.F."/>
            <person name="Harrison R.J."/>
        </authorList>
    </citation>
    <scope>NUCLEOTIDE SEQUENCE [LARGE SCALE GENOMIC DNA]</scope>
    <source>
        <strain evidence="2 3">BC-23</strain>
    </source>
</reference>
<keyword evidence="1" id="KW-1133">Transmembrane helix</keyword>
<name>A0A6G0P8K6_9STRA</name>
<dbReference type="Proteomes" id="UP000476176">
    <property type="component" value="Unassembled WGS sequence"/>
</dbReference>
<accession>A0A6G0P8K6</accession>
<feature type="transmembrane region" description="Helical" evidence="1">
    <location>
        <begin position="12"/>
        <end position="38"/>
    </location>
</feature>
<sequence length="79" mass="8250">MRVCRSSSVRTVFLILCDCSFTSAAIIALSTGAILSIIDCDDVAVARNYCVGPGGRPAGKSSMCIETCSFSQSGQPCHI</sequence>
<proteinExistence type="predicted"/>
<evidence type="ECO:0000313" key="3">
    <source>
        <dbReference type="Proteomes" id="UP000476176"/>
    </source>
</evidence>
<evidence type="ECO:0000256" key="1">
    <source>
        <dbReference type="SAM" id="Phobius"/>
    </source>
</evidence>
<keyword evidence="1" id="KW-0812">Transmembrane</keyword>
<dbReference type="EMBL" id="QXGC01000352">
    <property type="protein sequence ID" value="KAE9239605.1"/>
    <property type="molecule type" value="Genomic_DNA"/>
</dbReference>
<protein>
    <submittedName>
        <fullName evidence="2">Uncharacterized protein</fullName>
    </submittedName>
</protein>
<organism evidence="2 3">
    <name type="scientific">Phytophthora fragariae</name>
    <dbReference type="NCBI Taxonomy" id="53985"/>
    <lineage>
        <taxon>Eukaryota</taxon>
        <taxon>Sar</taxon>
        <taxon>Stramenopiles</taxon>
        <taxon>Oomycota</taxon>
        <taxon>Peronosporomycetes</taxon>
        <taxon>Peronosporales</taxon>
        <taxon>Peronosporaceae</taxon>
        <taxon>Phytophthora</taxon>
    </lineage>
</organism>
<keyword evidence="1" id="KW-0472">Membrane</keyword>
<gene>
    <name evidence="2" type="ORF">PF004_g7872</name>
</gene>
<comment type="caution">
    <text evidence="2">The sequence shown here is derived from an EMBL/GenBank/DDBJ whole genome shotgun (WGS) entry which is preliminary data.</text>
</comment>
<evidence type="ECO:0000313" key="2">
    <source>
        <dbReference type="EMBL" id="KAE9239605.1"/>
    </source>
</evidence>